<accession>A0A7D5GD74</accession>
<keyword evidence="1" id="KW-0614">Plasmid</keyword>
<dbReference type="AlphaFoldDB" id="A0A7D5GD74"/>
<proteinExistence type="predicted"/>
<name>A0A7D5GD74_9ENTR</name>
<sequence>MISVVNEGQAIKHTDYWQSEQARAGYLFLSWNAGAARLLVPDASDALLKEMRGSQYVIISKGEPEGRAALELLFEDGSDTPFVVHILLEQSDRLLTEAEQGGDFVVTVWTRGGSQLQYPGKYRVVGTLPDFSPWQAH</sequence>
<evidence type="ECO:0000313" key="1">
    <source>
        <dbReference type="EMBL" id="QLG00857.1"/>
    </source>
</evidence>
<protein>
    <submittedName>
        <fullName evidence="1">Uncharacterized protein</fullName>
    </submittedName>
</protein>
<organism evidence="1">
    <name type="scientific">Leclercia adecarboxylata</name>
    <dbReference type="NCBI Taxonomy" id="83655"/>
    <lineage>
        <taxon>Bacteria</taxon>
        <taxon>Pseudomonadati</taxon>
        <taxon>Pseudomonadota</taxon>
        <taxon>Gammaproteobacteria</taxon>
        <taxon>Enterobacterales</taxon>
        <taxon>Enterobacteriaceae</taxon>
        <taxon>Leclercia</taxon>
    </lineage>
</organism>
<geneLocation type="plasmid" evidence="1">
    <name>pP12375-1FII</name>
</geneLocation>
<reference evidence="1" key="1">
    <citation type="submission" date="2019-12" db="EMBL/GenBank/DDBJ databases">
        <authorList>
            <person name="Zhou D."/>
        </authorList>
    </citation>
    <scope>NUCLEOTIDE SEQUENCE</scope>
    <source>
        <strain evidence="1">P12375</strain>
        <plasmid evidence="1">pP12375-1FII</plasmid>
    </source>
</reference>
<dbReference type="EMBL" id="MN821366">
    <property type="protein sequence ID" value="QLG00857.1"/>
    <property type="molecule type" value="Genomic_DNA"/>
</dbReference>